<dbReference type="CDD" id="cd06257">
    <property type="entry name" value="DnaJ"/>
    <property type="match status" value="1"/>
</dbReference>
<evidence type="ECO:0000313" key="4">
    <source>
        <dbReference type="Proteomes" id="UP000183947"/>
    </source>
</evidence>
<gene>
    <name evidence="3" type="ORF">SAMN02746009_01201</name>
</gene>
<evidence type="ECO:0000256" key="1">
    <source>
        <dbReference type="SAM" id="Phobius"/>
    </source>
</evidence>
<keyword evidence="4" id="KW-1185">Reference proteome</keyword>
<dbReference type="STRING" id="1121959.SAMN02746009_01201"/>
<dbReference type="InterPro" id="IPR001623">
    <property type="entry name" value="DnaJ_domain"/>
</dbReference>
<dbReference type="Gene3D" id="1.10.287.110">
    <property type="entry name" value="DnaJ domain"/>
    <property type="match status" value="1"/>
</dbReference>
<protein>
    <submittedName>
        <fullName evidence="3">DnaJ domain-containing protein</fullName>
    </submittedName>
</protein>
<keyword evidence="1" id="KW-0812">Transmembrane</keyword>
<evidence type="ECO:0000259" key="2">
    <source>
        <dbReference type="PROSITE" id="PS50076"/>
    </source>
</evidence>
<dbReference type="InterPro" id="IPR036869">
    <property type="entry name" value="J_dom_sf"/>
</dbReference>
<dbReference type="SUPFAM" id="SSF46565">
    <property type="entry name" value="Chaperone J-domain"/>
    <property type="match status" value="1"/>
</dbReference>
<dbReference type="Pfam" id="PF00226">
    <property type="entry name" value="DnaJ"/>
    <property type="match status" value="1"/>
</dbReference>
<organism evidence="3 4">
    <name type="scientific">Hymenobacter psychrotolerans DSM 18569</name>
    <dbReference type="NCBI Taxonomy" id="1121959"/>
    <lineage>
        <taxon>Bacteria</taxon>
        <taxon>Pseudomonadati</taxon>
        <taxon>Bacteroidota</taxon>
        <taxon>Cytophagia</taxon>
        <taxon>Cytophagales</taxon>
        <taxon>Hymenobacteraceae</taxon>
        <taxon>Hymenobacter</taxon>
    </lineage>
</organism>
<keyword evidence="1" id="KW-1133">Transmembrane helix</keyword>
<accession>A0A1M6TRW9</accession>
<dbReference type="OrthoDB" id="886566at2"/>
<feature type="transmembrane region" description="Helical" evidence="1">
    <location>
        <begin position="90"/>
        <end position="107"/>
    </location>
</feature>
<dbReference type="EMBL" id="FRAS01000004">
    <property type="protein sequence ID" value="SHK59578.1"/>
    <property type="molecule type" value="Genomic_DNA"/>
</dbReference>
<feature type="transmembrane region" description="Helical" evidence="1">
    <location>
        <begin position="226"/>
        <end position="247"/>
    </location>
</feature>
<dbReference type="Proteomes" id="UP000183947">
    <property type="component" value="Unassembled WGS sequence"/>
</dbReference>
<feature type="transmembrane region" description="Helical" evidence="1">
    <location>
        <begin position="198"/>
        <end position="219"/>
    </location>
</feature>
<keyword evidence="1" id="KW-0472">Membrane</keyword>
<evidence type="ECO:0000313" key="3">
    <source>
        <dbReference type="EMBL" id="SHK59578.1"/>
    </source>
</evidence>
<dbReference type="RefSeq" id="WP_139252152.1">
    <property type="nucleotide sequence ID" value="NZ_FRAS01000004.1"/>
</dbReference>
<dbReference type="PROSITE" id="PS50076">
    <property type="entry name" value="DNAJ_2"/>
    <property type="match status" value="1"/>
</dbReference>
<feature type="domain" description="J" evidence="2">
    <location>
        <begin position="3"/>
        <end position="67"/>
    </location>
</feature>
<sequence>MQNYYRLLGVPDTASTAEIEAAYRDLHARIHRRAARDPALNERLQEAYGSLQILTDPRRRWAYDLLLRQQPAPAPRLTPMEARIRQYAPVARYINWALLAFCLLLALDRTLPLRELPAELVLSRKLVFISASASNPQVGYDIRTPLTTFRLSSSTAPRAREGQFLTVWRTPLLGVVRRVSAPRSPEGAAPFEPYGTGVYSGALMALPIALLLVAGVGIFPGQTPEVRVNTAVAGTLLLVLTLVVMWLF</sequence>
<proteinExistence type="predicted"/>
<reference evidence="4" key="1">
    <citation type="submission" date="2016-11" db="EMBL/GenBank/DDBJ databases">
        <authorList>
            <person name="Varghese N."/>
            <person name="Submissions S."/>
        </authorList>
    </citation>
    <scope>NUCLEOTIDE SEQUENCE [LARGE SCALE GENOMIC DNA]</scope>
    <source>
        <strain evidence="4">DSM 18569</strain>
    </source>
</reference>
<name>A0A1M6TRW9_9BACT</name>
<dbReference type="AlphaFoldDB" id="A0A1M6TRW9"/>